<evidence type="ECO:0000256" key="3">
    <source>
        <dbReference type="ARBA" id="ARBA00022490"/>
    </source>
</evidence>
<keyword evidence="3" id="KW-0963">Cytoplasm</keyword>
<dbReference type="GO" id="GO:0033566">
    <property type="term" value="P:gamma-tubulin complex localization"/>
    <property type="evidence" value="ECO:0007669"/>
    <property type="project" value="InterPro"/>
</dbReference>
<dbReference type="RefSeq" id="XP_008472709.1">
    <property type="nucleotide sequence ID" value="XM_008474487.3"/>
</dbReference>
<dbReference type="PANTHER" id="PTHR28520:SF2">
    <property type="entry name" value="MITOTIC-SPINDLE ORGANIZING PROTEIN 1"/>
    <property type="match status" value="1"/>
</dbReference>
<comment type="subcellular location">
    <subcellularLocation>
        <location evidence="1">Cytoplasm</location>
        <location evidence="1">Cytoskeleton</location>
        <location evidence="1">Microtubule organizing center</location>
    </subcellularLocation>
</comment>
<dbReference type="GO" id="GO:0031021">
    <property type="term" value="C:interphase microtubule organizing center"/>
    <property type="evidence" value="ECO:0007669"/>
    <property type="project" value="TreeGrafter"/>
</dbReference>
<dbReference type="OMA" id="QMRVSSM"/>
<evidence type="ECO:0000256" key="2">
    <source>
        <dbReference type="ARBA" id="ARBA00011015"/>
    </source>
</evidence>
<dbReference type="GO" id="GO:0051415">
    <property type="term" value="P:microtubule nucleation by interphase microtubule organizing center"/>
    <property type="evidence" value="ECO:0007669"/>
    <property type="project" value="TreeGrafter"/>
</dbReference>
<dbReference type="InterPro" id="IPR022214">
    <property type="entry name" value="MZT1"/>
</dbReference>
<reference evidence="6 7" key="1">
    <citation type="submission" date="2025-04" db="UniProtKB">
        <authorList>
            <consortium name="RefSeq"/>
        </authorList>
    </citation>
    <scope>IDENTIFICATION</scope>
</reference>
<accession>A0A1S3D3K8</accession>
<organism evidence="5 6">
    <name type="scientific">Diaphorina citri</name>
    <name type="common">Asian citrus psyllid</name>
    <dbReference type="NCBI Taxonomy" id="121845"/>
    <lineage>
        <taxon>Eukaryota</taxon>
        <taxon>Metazoa</taxon>
        <taxon>Ecdysozoa</taxon>
        <taxon>Arthropoda</taxon>
        <taxon>Hexapoda</taxon>
        <taxon>Insecta</taxon>
        <taxon>Pterygota</taxon>
        <taxon>Neoptera</taxon>
        <taxon>Paraneoptera</taxon>
        <taxon>Hemiptera</taxon>
        <taxon>Sternorrhyncha</taxon>
        <taxon>Psylloidea</taxon>
        <taxon>Psyllidae</taxon>
        <taxon>Diaphorininae</taxon>
        <taxon>Diaphorina</taxon>
    </lineage>
</organism>
<dbReference type="Proteomes" id="UP000079169">
    <property type="component" value="Unplaced"/>
</dbReference>
<gene>
    <name evidence="6 7" type="primary">LOC103509855</name>
</gene>
<dbReference type="PANTHER" id="PTHR28520">
    <property type="entry name" value="MITOTIC-SPINDLE ORGANIZING PROTEIN 1"/>
    <property type="match status" value="1"/>
</dbReference>
<dbReference type="KEGG" id="dci:103509855"/>
<keyword evidence="4" id="KW-0206">Cytoskeleton</keyword>
<dbReference type="GO" id="GO:0000931">
    <property type="term" value="C:gamma-tubulin ring complex"/>
    <property type="evidence" value="ECO:0007669"/>
    <property type="project" value="InterPro"/>
</dbReference>
<keyword evidence="5" id="KW-1185">Reference proteome</keyword>
<dbReference type="AlphaFoldDB" id="A0A1S3D3K8"/>
<evidence type="ECO:0000313" key="7">
    <source>
        <dbReference type="RefSeq" id="XP_026679881.1"/>
    </source>
</evidence>
<evidence type="ECO:0000313" key="5">
    <source>
        <dbReference type="Proteomes" id="UP000079169"/>
    </source>
</evidence>
<comment type="similarity">
    <text evidence="2">Belongs to the MOZART1 family.</text>
</comment>
<dbReference type="GO" id="GO:0090307">
    <property type="term" value="P:mitotic spindle assembly"/>
    <property type="evidence" value="ECO:0007669"/>
    <property type="project" value="TreeGrafter"/>
</dbReference>
<evidence type="ECO:0000256" key="1">
    <source>
        <dbReference type="ARBA" id="ARBA00004267"/>
    </source>
</evidence>
<dbReference type="STRING" id="121845.A0A1S3D3K8"/>
<evidence type="ECO:0000313" key="6">
    <source>
        <dbReference type="RefSeq" id="XP_008472709.1"/>
    </source>
</evidence>
<protein>
    <submittedName>
        <fullName evidence="6 7">Mitotic-spindle organizing protein 1-like</fullName>
    </submittedName>
</protein>
<dbReference type="Pfam" id="PF12554">
    <property type="entry name" value="MOZART1"/>
    <property type="match status" value="1"/>
</dbReference>
<name>A0A1S3D3K8_DIACI</name>
<dbReference type="GO" id="GO:0005813">
    <property type="term" value="C:centrosome"/>
    <property type="evidence" value="ECO:0007669"/>
    <property type="project" value="TreeGrafter"/>
</dbReference>
<evidence type="ECO:0000256" key="4">
    <source>
        <dbReference type="ARBA" id="ARBA00023212"/>
    </source>
</evidence>
<dbReference type="RefSeq" id="XP_026679881.1">
    <property type="nucleotide sequence ID" value="XM_026824080.1"/>
</dbReference>
<dbReference type="GO" id="GO:0005819">
    <property type="term" value="C:spindle"/>
    <property type="evidence" value="ECO:0007669"/>
    <property type="project" value="TreeGrafter"/>
</dbReference>
<proteinExistence type="inferred from homology"/>
<dbReference type="GeneID" id="103509855"/>
<dbReference type="PaxDb" id="121845-A0A1S3D3K8"/>
<sequence>MASANSIVNDKEAFQCILEISNLLNTGLDEKTLSCCVRLCEEGVTPEALALVVKELRRQVSSTQSNSSINNNSTLS</sequence>
<dbReference type="OrthoDB" id="48571at2759"/>